<organism evidence="6 7">
    <name type="scientific">Vibrio ichthyoenteri ATCC 700023</name>
    <dbReference type="NCBI Taxonomy" id="870968"/>
    <lineage>
        <taxon>Bacteria</taxon>
        <taxon>Pseudomonadati</taxon>
        <taxon>Pseudomonadota</taxon>
        <taxon>Gammaproteobacteria</taxon>
        <taxon>Vibrionales</taxon>
        <taxon>Vibrionaceae</taxon>
        <taxon>Vibrio</taxon>
    </lineage>
</organism>
<dbReference type="InterPro" id="IPR027417">
    <property type="entry name" value="P-loop_NTPase"/>
</dbReference>
<evidence type="ECO:0000256" key="4">
    <source>
        <dbReference type="SAM" id="MobiDB-lite"/>
    </source>
</evidence>
<feature type="compositionally biased region" description="Basic and acidic residues" evidence="4">
    <location>
        <begin position="264"/>
        <end position="278"/>
    </location>
</feature>
<evidence type="ECO:0000313" key="6">
    <source>
        <dbReference type="EMBL" id="EGU46305.1"/>
    </source>
</evidence>
<name>F9RYU5_9VIBR</name>
<protein>
    <submittedName>
        <fullName evidence="6">Putative ATP-binding component of ABC transporter</fullName>
    </submittedName>
</protein>
<keyword evidence="7" id="KW-1185">Reference proteome</keyword>
<feature type="region of interest" description="Disordered" evidence="4">
    <location>
        <begin position="264"/>
        <end position="284"/>
    </location>
</feature>
<dbReference type="PANTHER" id="PTHR19211:SF6">
    <property type="entry name" value="BLL7188 PROTEIN"/>
    <property type="match status" value="1"/>
</dbReference>
<dbReference type="InterPro" id="IPR003439">
    <property type="entry name" value="ABC_transporter-like_ATP-bd"/>
</dbReference>
<evidence type="ECO:0000259" key="5">
    <source>
        <dbReference type="PROSITE" id="PS50893"/>
    </source>
</evidence>
<dbReference type="PANTHER" id="PTHR19211">
    <property type="entry name" value="ATP-BINDING TRANSPORT PROTEIN-RELATED"/>
    <property type="match status" value="1"/>
</dbReference>
<evidence type="ECO:0000256" key="1">
    <source>
        <dbReference type="ARBA" id="ARBA00022737"/>
    </source>
</evidence>
<keyword evidence="1" id="KW-0677">Repeat</keyword>
<proteinExistence type="predicted"/>
<dbReference type="PROSITE" id="PS50893">
    <property type="entry name" value="ABC_TRANSPORTER_2"/>
    <property type="match status" value="1"/>
</dbReference>
<accession>F9RYU5</accession>
<dbReference type="Gene3D" id="3.40.50.300">
    <property type="entry name" value="P-loop containing nucleotide triphosphate hydrolases"/>
    <property type="match status" value="2"/>
</dbReference>
<evidence type="ECO:0000256" key="3">
    <source>
        <dbReference type="ARBA" id="ARBA00022840"/>
    </source>
</evidence>
<sequence length="546" mass="61284">MPNTPIFTPQSDCHGLILASKLTYQFADGERIFDGITCSLNQSRTGLVGRNGAGKSLFAELLTQQRQPSSGTVTMNATIGYYSQLASQWIGSNQTIAQILQVDQALAALDRIEQGECEQRLFDQVAERWDLKQQLLDLLRHLGLPADVNLAMRHLSGGQLARLHLWQLFESDADLLVLDEPSNHLDHLGKRWLIDKVRGWQGSILLISHDRALLREMSVIWELSGGKLQQYGGNFDDYFEQKQTQQQALERQIDVVKTQQRRAKIEHQKNQQKADKRAAQGNKIRKRGGQPKILLDAMKNSAQASAASRVINQRGQIDRLDNKMRSLQAGQHIEKTITMRLHEASGSNKSMINIVNFKVPFSNSDGVSLQLSSTDKCRIHGANGCGKSTLLKLIEQQNNPELRCNQPVIYLDQHFSSLLVNQSMLDNLMHYCPDLKESDARTLLAGIGFRRDDVYRLSLHLSGGEKMKLAMTIVGHQANRPLLLLDEPDNHLDLHSKQVLSQALNHYQGALMIVSHDEDFIAEIGITQTVMFCPLDHNGRKRGSGC</sequence>
<gene>
    <name evidence="6" type="ORF">VII00023_11981</name>
</gene>
<reference evidence="6 7" key="1">
    <citation type="journal article" date="2012" name="Int. J. Syst. Evol. Microbiol.">
        <title>Vibrio caribbeanicus sp. nov., isolated from the marine sponge Scleritoderma cyanea.</title>
        <authorList>
            <person name="Hoffmann M."/>
            <person name="Monday S.R."/>
            <person name="Allard M.W."/>
            <person name="Strain E.A."/>
            <person name="Whittaker P."/>
            <person name="Naum M."/>
            <person name="McCarthy P.J."/>
            <person name="Lopez J.V."/>
            <person name="Fischer M."/>
            <person name="Brown E.W."/>
        </authorList>
    </citation>
    <scope>NUCLEOTIDE SEQUENCE [LARGE SCALE GENOMIC DNA]</scope>
    <source>
        <strain evidence="6 7">ATCC 700023</strain>
    </source>
</reference>
<comment type="caution">
    <text evidence="6">The sequence shown here is derived from an EMBL/GenBank/DDBJ whole genome shotgun (WGS) entry which is preliminary data.</text>
</comment>
<dbReference type="SUPFAM" id="SSF52540">
    <property type="entry name" value="P-loop containing nucleoside triphosphate hydrolases"/>
    <property type="match status" value="2"/>
</dbReference>
<dbReference type="SMART" id="SM00382">
    <property type="entry name" value="AAA"/>
    <property type="match status" value="2"/>
</dbReference>
<dbReference type="RefSeq" id="WP_006711021.1">
    <property type="nucleotide sequence ID" value="NZ_AFWF01000040.1"/>
</dbReference>
<dbReference type="AlphaFoldDB" id="F9RYU5"/>
<dbReference type="Proteomes" id="UP000004605">
    <property type="component" value="Unassembled WGS sequence"/>
</dbReference>
<evidence type="ECO:0000256" key="2">
    <source>
        <dbReference type="ARBA" id="ARBA00022741"/>
    </source>
</evidence>
<dbReference type="InterPro" id="IPR050611">
    <property type="entry name" value="ABCF"/>
</dbReference>
<dbReference type="GO" id="GO:0016887">
    <property type="term" value="F:ATP hydrolysis activity"/>
    <property type="evidence" value="ECO:0007669"/>
    <property type="project" value="InterPro"/>
</dbReference>
<dbReference type="EMBL" id="AFWF01000040">
    <property type="protein sequence ID" value="EGU46305.1"/>
    <property type="molecule type" value="Genomic_DNA"/>
</dbReference>
<feature type="domain" description="ABC transporter" evidence="5">
    <location>
        <begin position="17"/>
        <end position="250"/>
    </location>
</feature>
<dbReference type="OrthoDB" id="9808609at2"/>
<dbReference type="Pfam" id="PF00005">
    <property type="entry name" value="ABC_tran"/>
    <property type="match status" value="2"/>
</dbReference>
<keyword evidence="2" id="KW-0547">Nucleotide-binding</keyword>
<keyword evidence="3 6" id="KW-0067">ATP-binding</keyword>
<evidence type="ECO:0000313" key="7">
    <source>
        <dbReference type="Proteomes" id="UP000004605"/>
    </source>
</evidence>
<dbReference type="GO" id="GO:0005524">
    <property type="term" value="F:ATP binding"/>
    <property type="evidence" value="ECO:0007669"/>
    <property type="project" value="UniProtKB-KW"/>
</dbReference>
<dbReference type="InterPro" id="IPR003593">
    <property type="entry name" value="AAA+_ATPase"/>
</dbReference>